<gene>
    <name evidence="3" type="ORF">BN159_6771</name>
</gene>
<feature type="compositionally biased region" description="Acidic residues" evidence="1">
    <location>
        <begin position="660"/>
        <end position="675"/>
    </location>
</feature>
<dbReference type="PANTHER" id="PTHR10098:SF108">
    <property type="entry name" value="TETRATRICOPEPTIDE REPEAT PROTEIN 28"/>
    <property type="match status" value="1"/>
</dbReference>
<protein>
    <submittedName>
        <fullName evidence="3">Regulatory protein</fullName>
    </submittedName>
</protein>
<reference evidence="3 4" key="1">
    <citation type="journal article" date="2012" name="J. Bacteriol.">
        <title>Genome sequence of the bacterium Streptomyces davawensis JCM 4913 and heterologous production of the unique antibiotic roseoflavin.</title>
        <authorList>
            <person name="Jankowitsch F."/>
            <person name="Schwarz J."/>
            <person name="Ruckert C."/>
            <person name="Gust B."/>
            <person name="Szczepanowski R."/>
            <person name="Blom J."/>
            <person name="Pelzer S."/>
            <person name="Kalinowski J."/>
            <person name="Mack M."/>
        </authorList>
    </citation>
    <scope>NUCLEOTIDE SEQUENCE [LARGE SCALE GENOMIC DNA]</scope>
    <source>
        <strain evidence="4">DSM 101723 / JCM 4913 / KCC S-0913 / 768</strain>
    </source>
</reference>
<evidence type="ECO:0000256" key="1">
    <source>
        <dbReference type="SAM" id="MobiDB-lite"/>
    </source>
</evidence>
<dbReference type="eggNOG" id="COG0470">
    <property type="taxonomic scope" value="Bacteria"/>
</dbReference>
<keyword evidence="4" id="KW-1185">Reference proteome</keyword>
<dbReference type="Pfam" id="PF13424">
    <property type="entry name" value="TPR_12"/>
    <property type="match status" value="1"/>
</dbReference>
<name>K4RCQ6_STRDJ</name>
<feature type="domain" description="AAA+ ATPase" evidence="2">
    <location>
        <begin position="48"/>
        <end position="199"/>
    </location>
</feature>
<evidence type="ECO:0000259" key="2">
    <source>
        <dbReference type="SMART" id="SM00382"/>
    </source>
</evidence>
<dbReference type="SMART" id="SM00382">
    <property type="entry name" value="AAA"/>
    <property type="match status" value="1"/>
</dbReference>
<dbReference type="SMART" id="SM00028">
    <property type="entry name" value="TPR"/>
    <property type="match status" value="4"/>
</dbReference>
<dbReference type="Gene3D" id="1.25.40.10">
    <property type="entry name" value="Tetratricopeptide repeat domain"/>
    <property type="match status" value="2"/>
</dbReference>
<dbReference type="InterPro" id="IPR027417">
    <property type="entry name" value="P-loop_NTPase"/>
</dbReference>
<dbReference type="SUPFAM" id="SSF48452">
    <property type="entry name" value="TPR-like"/>
    <property type="match status" value="2"/>
</dbReference>
<dbReference type="SUPFAM" id="SSF52540">
    <property type="entry name" value="P-loop containing nucleoside triphosphate hydrolases"/>
    <property type="match status" value="1"/>
</dbReference>
<dbReference type="EMBL" id="HE971709">
    <property type="protein sequence ID" value="CCK31150.1"/>
    <property type="molecule type" value="Genomic_DNA"/>
</dbReference>
<accession>K4RCQ6</accession>
<organism evidence="3 4">
    <name type="scientific">Streptomyces davaonensis (strain DSM 101723 / JCM 4913 / KCC S-0913 / 768)</name>
    <dbReference type="NCBI Taxonomy" id="1214101"/>
    <lineage>
        <taxon>Bacteria</taxon>
        <taxon>Bacillati</taxon>
        <taxon>Actinomycetota</taxon>
        <taxon>Actinomycetes</taxon>
        <taxon>Kitasatosporales</taxon>
        <taxon>Streptomycetaceae</taxon>
        <taxon>Streptomyces</taxon>
    </lineage>
</organism>
<dbReference type="OrthoDB" id="5167602at2"/>
<dbReference type="STRING" id="1214101.BN159_6771"/>
<dbReference type="InterPro" id="IPR003593">
    <property type="entry name" value="AAA+_ATPase"/>
</dbReference>
<evidence type="ECO:0000313" key="4">
    <source>
        <dbReference type="Proteomes" id="UP000008043"/>
    </source>
</evidence>
<dbReference type="PRINTS" id="PR00364">
    <property type="entry name" value="DISEASERSIST"/>
</dbReference>
<sequence length="675" mass="72073">MTDQAVDTGGVRVSVDGQFLGRTRELKGLLADIERAGLDTISGKKAPRARVLLIAGRPGSGRTSLAEELVRQVADRYGDGVLRARLSEPDGTPVPVDSVARDLLTALEQPTPAGAAEDDLTAALREALADRKVLLLLDDAATAEQVDALLPETPDCLVVAVSAGPLTGISDVRPCTLGGLDTKSAVEVLSRHAGSVRITVDPRAAEGLVEECQAQPAALMLAGGWLAARPKAAVADLAKQLHAELDEDTAGTPLARVFRLAHAALPTPAARILRLLSLAPAGLVDPHTASALAGCSVSGARTTLDDLVALGLLRAVESPLPQYEVPGCLHPLLKALTEVHDRAAELQLARARMLERTVRLLQSCRAITETDSAQAREKLLGMPRSLRFPNPRAAADWLLIRRPALLAAARLAVADGELDTLARRLMSQLVRAMVAHFGTQAAAGDLYGIHGMVLDVAERRNLPRERSAALLNLGDLDARTGRTREALARYRAALDAGREANDPYATGRAMESVGGAHLELGDYDRAADWFGRALAQRLARDERADAARLYGRIGAAHTFAGRYGEAQRNWRAAVAGHRRVGDVGAHARALSELARVQEYAGRPEESLHTCQEAVEWARRAEDVRLQAALHLRLADTLEHLGDSAAARLHRGAAERMLGEELPEGEPEPEESPAER</sequence>
<evidence type="ECO:0000313" key="3">
    <source>
        <dbReference type="EMBL" id="CCK31150.1"/>
    </source>
</evidence>
<feature type="region of interest" description="Disordered" evidence="1">
    <location>
        <begin position="653"/>
        <end position="675"/>
    </location>
</feature>
<dbReference type="InterPro" id="IPR049945">
    <property type="entry name" value="AAA_22"/>
</dbReference>
<dbReference type="InterPro" id="IPR019734">
    <property type="entry name" value="TPR_rpt"/>
</dbReference>
<proteinExistence type="predicted"/>
<dbReference type="KEGG" id="sdv:BN159_6771"/>
<dbReference type="Proteomes" id="UP000008043">
    <property type="component" value="Chromosome"/>
</dbReference>
<dbReference type="Gene3D" id="3.40.50.300">
    <property type="entry name" value="P-loop containing nucleotide triphosphate hydrolases"/>
    <property type="match status" value="1"/>
</dbReference>
<dbReference type="Pfam" id="PF13401">
    <property type="entry name" value="AAA_22"/>
    <property type="match status" value="1"/>
</dbReference>
<dbReference type="PANTHER" id="PTHR10098">
    <property type="entry name" value="RAPSYN-RELATED"/>
    <property type="match status" value="1"/>
</dbReference>
<dbReference type="HOGENOM" id="CLU_016379_0_0_11"/>
<dbReference type="eggNOG" id="COG0457">
    <property type="taxonomic scope" value="Bacteria"/>
</dbReference>
<dbReference type="GO" id="GO:0016887">
    <property type="term" value="F:ATP hydrolysis activity"/>
    <property type="evidence" value="ECO:0007669"/>
    <property type="project" value="InterPro"/>
</dbReference>
<dbReference type="InterPro" id="IPR011990">
    <property type="entry name" value="TPR-like_helical_dom_sf"/>
</dbReference>
<dbReference type="AlphaFoldDB" id="K4RCQ6"/>
<dbReference type="PATRIC" id="fig|1214101.3.peg.6860"/>